<dbReference type="AlphaFoldDB" id="A0A9P6CUR8"/>
<sequence>MEDIWFLKLCLRPCVRNGGLNWTIFFTSINISGSHDMKKAETKNGRNSEVEGWPPKSCCLAKCLSMVHLSDMFPLNVFRIFLYCTAACSLSAKTLTKPGVRTSSPEQALTLEGLDNSHSAQAEAEHISSGFQGSDDCQVRMKPSSESQSD</sequence>
<proteinExistence type="predicted"/>
<keyword evidence="3" id="KW-1185">Reference proteome</keyword>
<evidence type="ECO:0000313" key="3">
    <source>
        <dbReference type="Proteomes" id="UP000807469"/>
    </source>
</evidence>
<dbReference type="EMBL" id="MU155395">
    <property type="protein sequence ID" value="KAF9474130.1"/>
    <property type="molecule type" value="Genomic_DNA"/>
</dbReference>
<evidence type="ECO:0000313" key="2">
    <source>
        <dbReference type="EMBL" id="KAF9474130.1"/>
    </source>
</evidence>
<evidence type="ECO:0000256" key="1">
    <source>
        <dbReference type="SAM" id="MobiDB-lite"/>
    </source>
</evidence>
<feature type="region of interest" description="Disordered" evidence="1">
    <location>
        <begin position="96"/>
        <end position="150"/>
    </location>
</feature>
<dbReference type="Proteomes" id="UP000807469">
    <property type="component" value="Unassembled WGS sequence"/>
</dbReference>
<organism evidence="2 3">
    <name type="scientific">Pholiota conissans</name>
    <dbReference type="NCBI Taxonomy" id="109636"/>
    <lineage>
        <taxon>Eukaryota</taxon>
        <taxon>Fungi</taxon>
        <taxon>Dikarya</taxon>
        <taxon>Basidiomycota</taxon>
        <taxon>Agaricomycotina</taxon>
        <taxon>Agaricomycetes</taxon>
        <taxon>Agaricomycetidae</taxon>
        <taxon>Agaricales</taxon>
        <taxon>Agaricineae</taxon>
        <taxon>Strophariaceae</taxon>
        <taxon>Pholiota</taxon>
    </lineage>
</organism>
<reference evidence="2" key="1">
    <citation type="submission" date="2020-11" db="EMBL/GenBank/DDBJ databases">
        <authorList>
            <consortium name="DOE Joint Genome Institute"/>
            <person name="Ahrendt S."/>
            <person name="Riley R."/>
            <person name="Andreopoulos W."/>
            <person name="Labutti K."/>
            <person name="Pangilinan J."/>
            <person name="Ruiz-Duenas F.J."/>
            <person name="Barrasa J.M."/>
            <person name="Sanchez-Garcia M."/>
            <person name="Camarero S."/>
            <person name="Miyauchi S."/>
            <person name="Serrano A."/>
            <person name="Linde D."/>
            <person name="Babiker R."/>
            <person name="Drula E."/>
            <person name="Ayuso-Fernandez I."/>
            <person name="Pacheco R."/>
            <person name="Padilla G."/>
            <person name="Ferreira P."/>
            <person name="Barriuso J."/>
            <person name="Kellner H."/>
            <person name="Castanera R."/>
            <person name="Alfaro M."/>
            <person name="Ramirez L."/>
            <person name="Pisabarro A.G."/>
            <person name="Kuo A."/>
            <person name="Tritt A."/>
            <person name="Lipzen A."/>
            <person name="He G."/>
            <person name="Yan M."/>
            <person name="Ng V."/>
            <person name="Cullen D."/>
            <person name="Martin F."/>
            <person name="Rosso M.-N."/>
            <person name="Henrissat B."/>
            <person name="Hibbett D."/>
            <person name="Martinez A.T."/>
            <person name="Grigoriev I.V."/>
        </authorList>
    </citation>
    <scope>NUCLEOTIDE SEQUENCE</scope>
    <source>
        <strain evidence="2">CIRM-BRFM 674</strain>
    </source>
</reference>
<gene>
    <name evidence="2" type="ORF">BDN70DRAFT_899213</name>
</gene>
<accession>A0A9P6CUR8</accession>
<protein>
    <submittedName>
        <fullName evidence="2">Uncharacterized protein</fullName>
    </submittedName>
</protein>
<comment type="caution">
    <text evidence="2">The sequence shown here is derived from an EMBL/GenBank/DDBJ whole genome shotgun (WGS) entry which is preliminary data.</text>
</comment>
<name>A0A9P6CUR8_9AGAR</name>